<accession>A0AA36IGL5</accession>
<feature type="transmembrane region" description="Helical" evidence="1">
    <location>
        <begin position="6"/>
        <end position="25"/>
    </location>
</feature>
<keyword evidence="1" id="KW-0472">Membrane</keyword>
<feature type="transmembrane region" description="Helical" evidence="1">
    <location>
        <begin position="46"/>
        <end position="66"/>
    </location>
</feature>
<dbReference type="EMBL" id="CAUJNA010001480">
    <property type="protein sequence ID" value="CAJ1387217.1"/>
    <property type="molecule type" value="Genomic_DNA"/>
</dbReference>
<comment type="caution">
    <text evidence="2">The sequence shown here is derived from an EMBL/GenBank/DDBJ whole genome shotgun (WGS) entry which is preliminary data.</text>
</comment>
<keyword evidence="1" id="KW-0812">Transmembrane</keyword>
<proteinExistence type="predicted"/>
<keyword evidence="3" id="KW-1185">Reference proteome</keyword>
<dbReference type="Proteomes" id="UP001178507">
    <property type="component" value="Unassembled WGS sequence"/>
</dbReference>
<evidence type="ECO:0000256" key="1">
    <source>
        <dbReference type="SAM" id="Phobius"/>
    </source>
</evidence>
<dbReference type="AlphaFoldDB" id="A0AA36IGL5"/>
<dbReference type="PANTHER" id="PTHR35136">
    <property type="entry name" value="CYCLOEUCALENOL CYCLOISOMERASE"/>
    <property type="match status" value="1"/>
</dbReference>
<dbReference type="GO" id="GO:0047793">
    <property type="term" value="F:cycloeucalenol cycloisomerase activity"/>
    <property type="evidence" value="ECO:0007669"/>
    <property type="project" value="InterPro"/>
</dbReference>
<feature type="transmembrane region" description="Helical" evidence="1">
    <location>
        <begin position="72"/>
        <end position="91"/>
    </location>
</feature>
<protein>
    <submittedName>
        <fullName evidence="2">Uncharacterized protein</fullName>
    </submittedName>
</protein>
<dbReference type="PANTHER" id="PTHR35136:SF1">
    <property type="entry name" value="CYCLOEUCALENOL CYCLOISOMERASE"/>
    <property type="match status" value="1"/>
</dbReference>
<reference evidence="2" key="1">
    <citation type="submission" date="2023-08" db="EMBL/GenBank/DDBJ databases">
        <authorList>
            <person name="Chen Y."/>
            <person name="Shah S."/>
            <person name="Dougan E. K."/>
            <person name="Thang M."/>
            <person name="Chan C."/>
        </authorList>
    </citation>
    <scope>NUCLEOTIDE SEQUENCE</scope>
</reference>
<name>A0AA36IGL5_9DINO</name>
<evidence type="ECO:0000313" key="2">
    <source>
        <dbReference type="EMBL" id="CAJ1387217.1"/>
    </source>
</evidence>
<evidence type="ECO:0000313" key="3">
    <source>
        <dbReference type="Proteomes" id="UP001178507"/>
    </source>
</evidence>
<organism evidence="2 3">
    <name type="scientific">Effrenium voratum</name>
    <dbReference type="NCBI Taxonomy" id="2562239"/>
    <lineage>
        <taxon>Eukaryota</taxon>
        <taxon>Sar</taxon>
        <taxon>Alveolata</taxon>
        <taxon>Dinophyceae</taxon>
        <taxon>Suessiales</taxon>
        <taxon>Symbiodiniaceae</taxon>
        <taxon>Effrenium</taxon>
    </lineage>
</organism>
<feature type="transmembrane region" description="Helical" evidence="1">
    <location>
        <begin position="111"/>
        <end position="130"/>
    </location>
</feature>
<keyword evidence="1" id="KW-1133">Transmembrane helix</keyword>
<dbReference type="InterPro" id="IPR020532">
    <property type="entry name" value="Cycloeucalenol_cycloisomerase"/>
</dbReference>
<feature type="transmembrane region" description="Helical" evidence="1">
    <location>
        <begin position="150"/>
        <end position="178"/>
    </location>
</feature>
<gene>
    <name evidence="2" type="ORF">EVOR1521_LOCUS13339</name>
</gene>
<sequence>MDVPPCMVPILSCLLAGVMGFGLLLQRSPKPASQDLTAKERCENWFLAYGVFWISCFAVIVGFGVYEHMAQWSYLIVCGGLAAPLLLQPVVCPWLTKEENLALQERYCTKANLWIAIYSFLGNYWGTHYFYCVLKAKYTLPFLPAHQLNGVPICMYLATHFYFSALVALCGLGSFWAWDISCLGQGAAQRAWNLQVTCYTTTSESP</sequence>